<dbReference type="RefSeq" id="XP_001884648.1">
    <property type="nucleotide sequence ID" value="XM_001884613.1"/>
</dbReference>
<accession>B0DKZ5</accession>
<dbReference type="Pfam" id="PF20231">
    <property type="entry name" value="DUF6589"/>
    <property type="match status" value="1"/>
</dbReference>
<evidence type="ECO:0000256" key="1">
    <source>
        <dbReference type="SAM" id="MobiDB-lite"/>
    </source>
</evidence>
<dbReference type="HOGENOM" id="CLU_446924_0_0_1"/>
<dbReference type="InterPro" id="IPR046496">
    <property type="entry name" value="DUF6589"/>
</dbReference>
<dbReference type="OrthoDB" id="2993174at2759"/>
<dbReference type="GeneID" id="6080149"/>
<proteinExistence type="predicted"/>
<evidence type="ECO:0000313" key="4">
    <source>
        <dbReference type="Proteomes" id="UP000001194"/>
    </source>
</evidence>
<dbReference type="EMBL" id="DS547116">
    <property type="protein sequence ID" value="EDR04824.1"/>
    <property type="molecule type" value="Genomic_DNA"/>
</dbReference>
<dbReference type="InParanoid" id="B0DKZ5"/>
<protein>
    <submittedName>
        <fullName evidence="3">Predicted protein</fullName>
    </submittedName>
</protein>
<feature type="domain" description="DUF6589" evidence="2">
    <location>
        <begin position="426"/>
        <end position="576"/>
    </location>
</feature>
<sequence>MSRFDGGRRAKVTSSTSSIILLDHMVNKISGLSNRVASISPRHPGLSTHFLSHDLSYPLKFNCSLFQLLLTMDNNARTVRSYRKNSAIQVPATPDYISSFLSQSTPSSTSPTVNSLVASSPDGLSASSSVNSLAASASPFNALGSSSQPRLIQPRQNEEAKLEGKFKRMEEFLGNSGFDSIGDFLGILFYNPTRVDGKDDPRGVTHGLAVTRFLQGKTKTKMSEIIGLIYSHKHSAPSPRSTQYHERHASFSPSISPAAINHARPSLFTWATNLVGKHVHQEIHKLTMKDDDTQLHASTNGQRPEDSVRLVTWEILGKFSIARLCEKYKVRAPVSWYLTESMAASRKNGAVITKKRRPHPIVQVGAIGSFILTRNHYANGDLAMALGIWHFAAKSHINVKRVYSRFGNIVSDMTSHLARVAEKKHTTMTVESIRADIDWTHVHAIQSLHWVRVLVDYIPELKPMSKEISARFCSAPLAKHRMREGRKTVVQPLGTNAEQEIETQGMARALMDFDHQMGVGPEAADKLISWVCGDGASHATTLRLQKHLCSIPDNHQSFRNRVSTPEIWHARSTMINFVNQVVVWSQEWLDLQMGRATPTVFWSCYLHTRDY</sequence>
<dbReference type="Proteomes" id="UP000001194">
    <property type="component" value="Unassembled WGS sequence"/>
</dbReference>
<evidence type="ECO:0000259" key="2">
    <source>
        <dbReference type="Pfam" id="PF20231"/>
    </source>
</evidence>
<keyword evidence="4" id="KW-1185">Reference proteome</keyword>
<name>B0DKZ5_LACBS</name>
<reference evidence="3 4" key="1">
    <citation type="journal article" date="2008" name="Nature">
        <title>The genome of Laccaria bicolor provides insights into mycorrhizal symbiosis.</title>
        <authorList>
            <person name="Martin F."/>
            <person name="Aerts A."/>
            <person name="Ahren D."/>
            <person name="Brun A."/>
            <person name="Danchin E.G.J."/>
            <person name="Duchaussoy F."/>
            <person name="Gibon J."/>
            <person name="Kohler A."/>
            <person name="Lindquist E."/>
            <person name="Pereda V."/>
            <person name="Salamov A."/>
            <person name="Shapiro H.J."/>
            <person name="Wuyts J."/>
            <person name="Blaudez D."/>
            <person name="Buee M."/>
            <person name="Brokstein P."/>
            <person name="Canbaeck B."/>
            <person name="Cohen D."/>
            <person name="Courty P.E."/>
            <person name="Coutinho P.M."/>
            <person name="Delaruelle C."/>
            <person name="Detter J.C."/>
            <person name="Deveau A."/>
            <person name="DiFazio S."/>
            <person name="Duplessis S."/>
            <person name="Fraissinet-Tachet L."/>
            <person name="Lucic E."/>
            <person name="Frey-Klett P."/>
            <person name="Fourrey C."/>
            <person name="Feussner I."/>
            <person name="Gay G."/>
            <person name="Grimwood J."/>
            <person name="Hoegger P.J."/>
            <person name="Jain P."/>
            <person name="Kilaru S."/>
            <person name="Labbe J."/>
            <person name="Lin Y.C."/>
            <person name="Legue V."/>
            <person name="Le Tacon F."/>
            <person name="Marmeisse R."/>
            <person name="Melayah D."/>
            <person name="Montanini B."/>
            <person name="Muratet M."/>
            <person name="Nehls U."/>
            <person name="Niculita-Hirzel H."/>
            <person name="Oudot-Le Secq M.P."/>
            <person name="Peter M."/>
            <person name="Quesneville H."/>
            <person name="Rajashekar B."/>
            <person name="Reich M."/>
            <person name="Rouhier N."/>
            <person name="Schmutz J."/>
            <person name="Yin T."/>
            <person name="Chalot M."/>
            <person name="Henrissat B."/>
            <person name="Kuees U."/>
            <person name="Lucas S."/>
            <person name="Van de Peer Y."/>
            <person name="Podila G.K."/>
            <person name="Polle A."/>
            <person name="Pukkila P.J."/>
            <person name="Richardson P.M."/>
            <person name="Rouze P."/>
            <person name="Sanders I.R."/>
            <person name="Stajich J.E."/>
            <person name="Tunlid A."/>
            <person name="Tuskan G."/>
            <person name="Grigoriev I.V."/>
        </authorList>
    </citation>
    <scope>NUCLEOTIDE SEQUENCE [LARGE SCALE GENOMIC DNA]</scope>
    <source>
        <strain evidence="4">S238N-H82 / ATCC MYA-4686</strain>
    </source>
</reference>
<dbReference type="AlphaFoldDB" id="B0DKZ5"/>
<feature type="region of interest" description="Disordered" evidence="1">
    <location>
        <begin position="140"/>
        <end position="159"/>
    </location>
</feature>
<gene>
    <name evidence="3" type="ORF">LACBIDRAFT_330341</name>
</gene>
<organism evidence="4">
    <name type="scientific">Laccaria bicolor (strain S238N-H82 / ATCC MYA-4686)</name>
    <name type="common">Bicoloured deceiver</name>
    <name type="synonym">Laccaria laccata var. bicolor</name>
    <dbReference type="NCBI Taxonomy" id="486041"/>
    <lineage>
        <taxon>Eukaryota</taxon>
        <taxon>Fungi</taxon>
        <taxon>Dikarya</taxon>
        <taxon>Basidiomycota</taxon>
        <taxon>Agaricomycotina</taxon>
        <taxon>Agaricomycetes</taxon>
        <taxon>Agaricomycetidae</taxon>
        <taxon>Agaricales</taxon>
        <taxon>Agaricineae</taxon>
        <taxon>Hydnangiaceae</taxon>
        <taxon>Laccaria</taxon>
    </lineage>
</organism>
<dbReference type="KEGG" id="lbc:LACBIDRAFT_330341"/>
<evidence type="ECO:0000313" key="3">
    <source>
        <dbReference type="EMBL" id="EDR04824.1"/>
    </source>
</evidence>